<gene>
    <name evidence="2" type="ORF">EAH81_18285</name>
</gene>
<dbReference type="RefSeq" id="WP_140509689.1">
    <property type="nucleotide sequence ID" value="NZ_RCZH01000012.1"/>
</dbReference>
<evidence type="ECO:0000313" key="3">
    <source>
        <dbReference type="Proteomes" id="UP000319700"/>
    </source>
</evidence>
<name>A0A502EL85_9FLAO</name>
<reference evidence="2 3" key="1">
    <citation type="journal article" date="2019" name="Environ. Microbiol.">
        <title>Species interactions and distinct microbial communities in high Arctic permafrost affected cryosols are associated with the CH4 and CO2 gas fluxes.</title>
        <authorList>
            <person name="Altshuler I."/>
            <person name="Hamel J."/>
            <person name="Turney S."/>
            <person name="Magnuson E."/>
            <person name="Levesque R."/>
            <person name="Greer C."/>
            <person name="Whyte L.G."/>
        </authorList>
    </citation>
    <scope>NUCLEOTIDE SEQUENCE [LARGE SCALE GENOMIC DNA]</scope>
    <source>
        <strain evidence="2 3">42</strain>
    </source>
</reference>
<dbReference type="EMBL" id="RCZH01000012">
    <property type="protein sequence ID" value="TPG37874.1"/>
    <property type="molecule type" value="Genomic_DNA"/>
</dbReference>
<dbReference type="OrthoDB" id="9794557at2"/>
<accession>A0A502EL85</accession>
<keyword evidence="1" id="KW-0812">Transmembrane</keyword>
<dbReference type="AlphaFoldDB" id="A0A502EL85"/>
<dbReference type="Proteomes" id="UP000319700">
    <property type="component" value="Unassembled WGS sequence"/>
</dbReference>
<sequence>MKRILIIIAAVCVLIVAIYFAFIYYVPYSEGYRSGELIRMSHKGVLMKTWEGELSQGVSGSQIFRFSVLDSDKEVIDQLNTLEGQYVKLTYVERYKTFSWWGDSHFFITAVRKETSPFKYK</sequence>
<comment type="caution">
    <text evidence="2">The sequence shown here is derived from an EMBL/GenBank/DDBJ whole genome shotgun (WGS) entry which is preliminary data.</text>
</comment>
<protein>
    <submittedName>
        <fullName evidence="2">6-phosphogluconate dehydrogenase</fullName>
    </submittedName>
</protein>
<evidence type="ECO:0000256" key="1">
    <source>
        <dbReference type="SAM" id="Phobius"/>
    </source>
</evidence>
<evidence type="ECO:0000313" key="2">
    <source>
        <dbReference type="EMBL" id="TPG37874.1"/>
    </source>
</evidence>
<keyword evidence="1" id="KW-0472">Membrane</keyword>
<keyword evidence="3" id="KW-1185">Reference proteome</keyword>
<proteinExistence type="predicted"/>
<feature type="transmembrane region" description="Helical" evidence="1">
    <location>
        <begin position="6"/>
        <end position="26"/>
    </location>
</feature>
<organism evidence="2 3">
    <name type="scientific">Flavobacterium pectinovorum</name>
    <dbReference type="NCBI Taxonomy" id="29533"/>
    <lineage>
        <taxon>Bacteria</taxon>
        <taxon>Pseudomonadati</taxon>
        <taxon>Bacteroidota</taxon>
        <taxon>Flavobacteriia</taxon>
        <taxon>Flavobacteriales</taxon>
        <taxon>Flavobacteriaceae</taxon>
        <taxon>Flavobacterium</taxon>
    </lineage>
</organism>
<keyword evidence="1" id="KW-1133">Transmembrane helix</keyword>